<organism evidence="1 2">
    <name type="scientific">Paenibacillus motobuensis</name>
    <dbReference type="NCBI Taxonomy" id="295324"/>
    <lineage>
        <taxon>Bacteria</taxon>
        <taxon>Bacillati</taxon>
        <taxon>Bacillota</taxon>
        <taxon>Bacilli</taxon>
        <taxon>Bacillales</taxon>
        <taxon>Paenibacillaceae</taxon>
        <taxon>Paenibacillus</taxon>
    </lineage>
</organism>
<sequence length="60" mass="6963">MLGCIWPKVEETDSKEYIGKFYEFDGCRIIAKDTLKFESKVTVAVVIVFCTLKIPSFRRI</sequence>
<evidence type="ECO:0000313" key="1">
    <source>
        <dbReference type="EMBL" id="GAA0396519.1"/>
    </source>
</evidence>
<accession>A0ABP3IBJ8</accession>
<reference evidence="2" key="1">
    <citation type="journal article" date="2019" name="Int. J. Syst. Evol. Microbiol.">
        <title>The Global Catalogue of Microorganisms (GCM) 10K type strain sequencing project: providing services to taxonomists for standard genome sequencing and annotation.</title>
        <authorList>
            <consortium name="The Broad Institute Genomics Platform"/>
            <consortium name="The Broad Institute Genome Sequencing Center for Infectious Disease"/>
            <person name="Wu L."/>
            <person name="Ma J."/>
        </authorList>
    </citation>
    <scope>NUCLEOTIDE SEQUENCE [LARGE SCALE GENOMIC DNA]</scope>
    <source>
        <strain evidence="2">JCM 12774</strain>
    </source>
</reference>
<dbReference type="Proteomes" id="UP001500340">
    <property type="component" value="Unassembled WGS sequence"/>
</dbReference>
<evidence type="ECO:0000313" key="2">
    <source>
        <dbReference type="Proteomes" id="UP001500340"/>
    </source>
</evidence>
<keyword evidence="2" id="KW-1185">Reference proteome</keyword>
<dbReference type="EMBL" id="BAAACX010000012">
    <property type="protein sequence ID" value="GAA0396519.1"/>
    <property type="molecule type" value="Genomic_DNA"/>
</dbReference>
<proteinExistence type="predicted"/>
<comment type="caution">
    <text evidence="1">The sequence shown here is derived from an EMBL/GenBank/DDBJ whole genome shotgun (WGS) entry which is preliminary data.</text>
</comment>
<name>A0ABP3IBJ8_9BACL</name>
<gene>
    <name evidence="1" type="ORF">GCM10008933_28890</name>
</gene>
<protein>
    <submittedName>
        <fullName evidence="1">Uncharacterized protein</fullName>
    </submittedName>
</protein>